<feature type="domain" description="NYN" evidence="1">
    <location>
        <begin position="6"/>
        <end position="121"/>
    </location>
</feature>
<dbReference type="GO" id="GO:0004540">
    <property type="term" value="F:RNA nuclease activity"/>
    <property type="evidence" value="ECO:0007669"/>
    <property type="project" value="InterPro"/>
</dbReference>
<evidence type="ECO:0000259" key="1">
    <source>
        <dbReference type="Pfam" id="PF01936"/>
    </source>
</evidence>
<dbReference type="EMBL" id="VITK01000007">
    <property type="protein sequence ID" value="TWA95874.1"/>
    <property type="molecule type" value="Genomic_DNA"/>
</dbReference>
<sequence length="139" mass="15730">MRALYYTMIVENQEYSGVRPLLDWLDYNSFTVVSKPVREFSDERGRRKFKGSMRVDLAVGAMQLSGQLDEIFLFSGEGGFTSLVQAVQRRGVRVTVVSSVAAQPTVIADELRRQADDFIDLAELQPRIERISGRMGEHV</sequence>
<comment type="caution">
    <text evidence="2">The sequence shown here is derived from an EMBL/GenBank/DDBJ whole genome shotgun (WGS) entry which is preliminary data.</text>
</comment>
<reference evidence="2 3" key="1">
    <citation type="submission" date="2019-06" db="EMBL/GenBank/DDBJ databases">
        <title>Genomic Encyclopedia of Type Strains, Phase IV (KMG-V): Genome sequencing to study the core and pangenomes of soil and plant-associated prokaryotes.</title>
        <authorList>
            <person name="Whitman W."/>
        </authorList>
    </citation>
    <scope>NUCLEOTIDE SEQUENCE [LARGE SCALE GENOMIC DNA]</scope>
    <source>
        <strain evidence="2 3">BR 510</strain>
    </source>
</reference>
<proteinExistence type="predicted"/>
<organism evidence="2 3">
    <name type="scientific">Bradyrhizobium stylosanthis</name>
    <dbReference type="NCBI Taxonomy" id="1803665"/>
    <lineage>
        <taxon>Bacteria</taxon>
        <taxon>Pseudomonadati</taxon>
        <taxon>Pseudomonadota</taxon>
        <taxon>Alphaproteobacteria</taxon>
        <taxon>Hyphomicrobiales</taxon>
        <taxon>Nitrobacteraceae</taxon>
        <taxon>Bradyrhizobium</taxon>
    </lineage>
</organism>
<protein>
    <submittedName>
        <fullName evidence="2">NYN domain-containing protein</fullName>
    </submittedName>
</protein>
<dbReference type="Gene3D" id="3.40.50.1010">
    <property type="entry name" value="5'-nuclease"/>
    <property type="match status" value="1"/>
</dbReference>
<evidence type="ECO:0000313" key="2">
    <source>
        <dbReference type="EMBL" id="TWA95874.1"/>
    </source>
</evidence>
<keyword evidence="3" id="KW-1185">Reference proteome</keyword>
<dbReference type="PANTHER" id="PTHR35458:SF2">
    <property type="entry name" value="SLR0755 PROTEIN"/>
    <property type="match status" value="1"/>
</dbReference>
<gene>
    <name evidence="2" type="ORF">FBZ96_10764</name>
</gene>
<dbReference type="AlphaFoldDB" id="A0A560DFK5"/>
<dbReference type="PANTHER" id="PTHR35458">
    <property type="entry name" value="SLR0755 PROTEIN"/>
    <property type="match status" value="1"/>
</dbReference>
<dbReference type="InterPro" id="IPR047140">
    <property type="entry name" value="LabA"/>
</dbReference>
<name>A0A560DFK5_9BRAD</name>
<evidence type="ECO:0000313" key="3">
    <source>
        <dbReference type="Proteomes" id="UP000319949"/>
    </source>
</evidence>
<dbReference type="InterPro" id="IPR021139">
    <property type="entry name" value="NYN"/>
</dbReference>
<dbReference type="Pfam" id="PF01936">
    <property type="entry name" value="NYN"/>
    <property type="match status" value="1"/>
</dbReference>
<dbReference type="Proteomes" id="UP000319949">
    <property type="component" value="Unassembled WGS sequence"/>
</dbReference>
<accession>A0A560DFK5</accession>